<feature type="compositionally biased region" description="Polar residues" evidence="1">
    <location>
        <begin position="1"/>
        <end position="12"/>
    </location>
</feature>
<protein>
    <submittedName>
        <fullName evidence="2">Uncharacterized protein</fullName>
    </submittedName>
</protein>
<dbReference type="Proteomes" id="UP000585474">
    <property type="component" value="Unassembled WGS sequence"/>
</dbReference>
<evidence type="ECO:0000256" key="1">
    <source>
        <dbReference type="SAM" id="MobiDB-lite"/>
    </source>
</evidence>
<evidence type="ECO:0000313" key="3">
    <source>
        <dbReference type="Proteomes" id="UP000585474"/>
    </source>
</evidence>
<comment type="caution">
    <text evidence="2">The sequence shown here is derived from an EMBL/GenBank/DDBJ whole genome shotgun (WGS) entry which is preliminary data.</text>
</comment>
<proteinExistence type="predicted"/>
<dbReference type="AlphaFoldDB" id="A0A7J0H5P3"/>
<feature type="compositionally biased region" description="Polar residues" evidence="1">
    <location>
        <begin position="84"/>
        <end position="98"/>
    </location>
</feature>
<accession>A0A7J0H5P3</accession>
<evidence type="ECO:0000313" key="2">
    <source>
        <dbReference type="EMBL" id="GFZ18275.1"/>
    </source>
</evidence>
<dbReference type="EMBL" id="BJWL01000027">
    <property type="protein sequence ID" value="GFZ18275.1"/>
    <property type="molecule type" value="Genomic_DNA"/>
</dbReference>
<gene>
    <name evidence="2" type="ORF">Acr_27g0000140</name>
</gene>
<sequence>MVSEPCSLNSKTALEDSPRARTRRQHIRALDLHSTEAHAPFTRCPRPPRASHVPTSSVTSSGDIIAAICDVSPSDVKPSDCDVSPNSDVSPASCDISPSSDVSPASCDVSALAPTQGAAETPTEFIIRLEEWDSKNHQIITWIPTKYTTADLACQYQLMTSLCRQRQEPGQSISAFLPQIYSIWDQLTPSEPKWLCAAEVVAPLVVLAVFSASGSQSSGSVSRPNECTFCHATNHRLLTWPIRVCKNCRQRGPGHYRFCQPPVILLLPCLPLQLSSSSTPPYLTNPSIELFPEDVDVLADPSDDTLHVTPPPIVYPVESSSTDPAPPVPPPVLLPSDLPVRRSTRHSMSISVSPSACISIDK</sequence>
<dbReference type="OrthoDB" id="1706811at2759"/>
<feature type="region of interest" description="Disordered" evidence="1">
    <location>
        <begin position="79"/>
        <end position="98"/>
    </location>
</feature>
<keyword evidence="3" id="KW-1185">Reference proteome</keyword>
<organism evidence="2 3">
    <name type="scientific">Actinidia rufa</name>
    <dbReference type="NCBI Taxonomy" id="165716"/>
    <lineage>
        <taxon>Eukaryota</taxon>
        <taxon>Viridiplantae</taxon>
        <taxon>Streptophyta</taxon>
        <taxon>Embryophyta</taxon>
        <taxon>Tracheophyta</taxon>
        <taxon>Spermatophyta</taxon>
        <taxon>Magnoliopsida</taxon>
        <taxon>eudicotyledons</taxon>
        <taxon>Gunneridae</taxon>
        <taxon>Pentapetalae</taxon>
        <taxon>asterids</taxon>
        <taxon>Ericales</taxon>
        <taxon>Actinidiaceae</taxon>
        <taxon>Actinidia</taxon>
    </lineage>
</organism>
<name>A0A7J0H5P3_9ERIC</name>
<feature type="region of interest" description="Disordered" evidence="1">
    <location>
        <begin position="1"/>
        <end position="58"/>
    </location>
</feature>
<reference evidence="2 3" key="1">
    <citation type="submission" date="2019-07" db="EMBL/GenBank/DDBJ databases">
        <title>De Novo Assembly of kiwifruit Actinidia rufa.</title>
        <authorList>
            <person name="Sugita-Konishi S."/>
            <person name="Sato K."/>
            <person name="Mori E."/>
            <person name="Abe Y."/>
            <person name="Kisaki G."/>
            <person name="Hamano K."/>
            <person name="Suezawa K."/>
            <person name="Otani M."/>
            <person name="Fukuda T."/>
            <person name="Manabe T."/>
            <person name="Gomi K."/>
            <person name="Tabuchi M."/>
            <person name="Akimitsu K."/>
            <person name="Kataoka I."/>
        </authorList>
    </citation>
    <scope>NUCLEOTIDE SEQUENCE [LARGE SCALE GENOMIC DNA]</scope>
    <source>
        <strain evidence="3">cv. Fuchu</strain>
    </source>
</reference>